<organism evidence="22 23">
    <name type="scientific">Candidatus Avichristensenella intestinipullorum</name>
    <dbReference type="NCBI Taxonomy" id="2840693"/>
    <lineage>
        <taxon>Bacteria</taxon>
        <taxon>Bacillati</taxon>
        <taxon>Bacillota</taxon>
        <taxon>Clostridia</taxon>
        <taxon>Candidatus Avichristensenella</taxon>
    </lineage>
</organism>
<keyword evidence="11 18" id="KW-0460">Magnesium</keyword>
<feature type="domain" description="Transketolase-like pyrimidine-binding" evidence="21">
    <location>
        <begin position="351"/>
        <end position="521"/>
    </location>
</feature>
<dbReference type="InterPro" id="IPR005475">
    <property type="entry name" value="Transketolase-like_Pyr-bd"/>
</dbReference>
<evidence type="ECO:0000256" key="5">
    <source>
        <dbReference type="ARBA" id="ARBA00007131"/>
    </source>
</evidence>
<dbReference type="EC" id="2.2.1.1" evidence="7 14"/>
<dbReference type="PANTHER" id="PTHR43522">
    <property type="entry name" value="TRANSKETOLASE"/>
    <property type="match status" value="1"/>
</dbReference>
<protein>
    <recommendedName>
        <fullName evidence="7 14">Transketolase</fullName>
        <ecNumber evidence="7 14">2.2.1.1</ecNumber>
    </recommendedName>
</protein>
<dbReference type="InterPro" id="IPR020826">
    <property type="entry name" value="Transketolase_BS"/>
</dbReference>
<dbReference type="Gene3D" id="3.40.50.920">
    <property type="match status" value="1"/>
</dbReference>
<feature type="binding site" evidence="17">
    <location>
        <begin position="115"/>
        <end position="117"/>
    </location>
    <ligand>
        <name>thiamine diphosphate</name>
        <dbReference type="ChEBI" id="CHEBI:58937"/>
    </ligand>
</feature>
<dbReference type="SMART" id="SM00861">
    <property type="entry name" value="Transket_pyr"/>
    <property type="match status" value="1"/>
</dbReference>
<feature type="site" description="Important for catalytic activity" evidence="19">
    <location>
        <position position="261"/>
    </location>
</feature>
<feature type="active site" description="Proton donor" evidence="15">
    <location>
        <position position="408"/>
    </location>
</feature>
<accession>A0A9D1CIT0</accession>
<dbReference type="AlphaFoldDB" id="A0A9D1CIT0"/>
<evidence type="ECO:0000256" key="20">
    <source>
        <dbReference type="RuleBase" id="RU004996"/>
    </source>
</evidence>
<dbReference type="InterPro" id="IPR005478">
    <property type="entry name" value="Transketolase_bac-like"/>
</dbReference>
<evidence type="ECO:0000256" key="6">
    <source>
        <dbReference type="ARBA" id="ARBA00011738"/>
    </source>
</evidence>
<evidence type="ECO:0000256" key="11">
    <source>
        <dbReference type="ARBA" id="ARBA00022842"/>
    </source>
</evidence>
<dbReference type="GO" id="GO:0004802">
    <property type="term" value="F:transketolase activity"/>
    <property type="evidence" value="ECO:0007669"/>
    <property type="project" value="UniProtKB-UniRule"/>
</dbReference>
<feature type="site" description="Important for catalytic activity" evidence="19">
    <location>
        <position position="27"/>
    </location>
</feature>
<feature type="binding site" evidence="18">
    <location>
        <position position="156"/>
    </location>
    <ligand>
        <name>Mg(2+)</name>
        <dbReference type="ChEBI" id="CHEBI:18420"/>
    </ligand>
</feature>
<keyword evidence="10 20" id="KW-0106">Calcium</keyword>
<dbReference type="Proteomes" id="UP000886819">
    <property type="component" value="Unassembled WGS sequence"/>
</dbReference>
<name>A0A9D1CIT0_9FIRM</name>
<dbReference type="GO" id="GO:0046872">
    <property type="term" value="F:metal ion binding"/>
    <property type="evidence" value="ECO:0007669"/>
    <property type="project" value="UniProtKB-KW"/>
</dbReference>
<comment type="caution">
    <text evidence="22">The sequence shown here is derived from an EMBL/GenBank/DDBJ whole genome shotgun (WGS) entry which is preliminary data.</text>
</comment>
<evidence type="ECO:0000256" key="18">
    <source>
        <dbReference type="PIRSR" id="PIRSR605478-4"/>
    </source>
</evidence>
<comment type="cofactor">
    <cofactor evidence="18">
        <name>Mg(2+)</name>
        <dbReference type="ChEBI" id="CHEBI:18420"/>
    </cofactor>
    <text evidence="18">Binds 1 Mg(2+) ion per subunit. Can also utilize other divalent metal cations, such as Ca(2+), Mn(2+) and Co(2+).</text>
</comment>
<dbReference type="InterPro" id="IPR049557">
    <property type="entry name" value="Transketolase_CS"/>
</dbReference>
<feature type="binding site" evidence="18">
    <location>
        <position position="188"/>
    </location>
    <ligand>
        <name>Mg(2+)</name>
        <dbReference type="ChEBI" id="CHEBI:18420"/>
    </ligand>
</feature>
<dbReference type="Pfam" id="PF02779">
    <property type="entry name" value="Transket_pyr"/>
    <property type="match status" value="1"/>
</dbReference>
<comment type="cofactor">
    <cofactor evidence="20">
        <name>Mg(2+)</name>
        <dbReference type="ChEBI" id="CHEBI:18420"/>
    </cofactor>
    <cofactor evidence="20">
        <name>Ca(2+)</name>
        <dbReference type="ChEBI" id="CHEBI:29108"/>
    </cofactor>
    <cofactor evidence="20">
        <name>Mn(2+)</name>
        <dbReference type="ChEBI" id="CHEBI:29035"/>
    </cofactor>
    <cofactor evidence="20">
        <name>Co(2+)</name>
        <dbReference type="ChEBI" id="CHEBI:48828"/>
    </cofactor>
    <text evidence="20">Binds 1 Mg(2+) ion per subunit. Can also utilize other divalent metal cations, such as Ca(2+), Mn(2+) and Co(2+).</text>
</comment>
<evidence type="ECO:0000256" key="10">
    <source>
        <dbReference type="ARBA" id="ARBA00022837"/>
    </source>
</evidence>
<proteinExistence type="inferred from homology"/>
<dbReference type="InterPro" id="IPR033247">
    <property type="entry name" value="Transketolase_fam"/>
</dbReference>
<dbReference type="PANTHER" id="PTHR43522:SF2">
    <property type="entry name" value="TRANSKETOLASE 1-RELATED"/>
    <property type="match status" value="1"/>
</dbReference>
<evidence type="ECO:0000256" key="2">
    <source>
        <dbReference type="ARBA" id="ARBA00001936"/>
    </source>
</evidence>
<evidence type="ECO:0000256" key="3">
    <source>
        <dbReference type="ARBA" id="ARBA00001941"/>
    </source>
</evidence>
<feature type="binding site" evidence="16">
    <location>
        <position position="458"/>
    </location>
    <ligand>
        <name>substrate</name>
    </ligand>
</feature>
<evidence type="ECO:0000256" key="9">
    <source>
        <dbReference type="ARBA" id="ARBA00022723"/>
    </source>
</evidence>
<dbReference type="PROSITE" id="PS00802">
    <property type="entry name" value="TRANSKETOLASE_2"/>
    <property type="match status" value="1"/>
</dbReference>
<evidence type="ECO:0000256" key="15">
    <source>
        <dbReference type="PIRSR" id="PIRSR605478-1"/>
    </source>
</evidence>
<feature type="binding site" evidence="16">
    <location>
        <position position="381"/>
    </location>
    <ligand>
        <name>substrate</name>
    </ligand>
</feature>
<feature type="binding site" evidence="16">
    <location>
        <position position="516"/>
    </location>
    <ligand>
        <name>substrate</name>
    </ligand>
</feature>
<feature type="binding site" evidence="16">
    <location>
        <position position="27"/>
    </location>
    <ligand>
        <name>substrate</name>
    </ligand>
</feature>
<evidence type="ECO:0000256" key="19">
    <source>
        <dbReference type="PIRSR" id="PIRSR605478-5"/>
    </source>
</evidence>
<dbReference type="FunFam" id="3.40.50.920:FF:000003">
    <property type="entry name" value="Transketolase"/>
    <property type="match status" value="1"/>
</dbReference>
<dbReference type="FunFam" id="3.40.50.970:FF:000004">
    <property type="entry name" value="Transketolase"/>
    <property type="match status" value="1"/>
</dbReference>
<dbReference type="NCBIfam" id="TIGR00232">
    <property type="entry name" value="tktlase_bact"/>
    <property type="match status" value="1"/>
</dbReference>
<feature type="binding site" evidence="17">
    <location>
        <position position="157"/>
    </location>
    <ligand>
        <name>thiamine diphosphate</name>
        <dbReference type="ChEBI" id="CHEBI:58937"/>
    </ligand>
</feature>
<feature type="binding site" evidence="16">
    <location>
        <position position="354"/>
    </location>
    <ligand>
        <name>substrate</name>
    </ligand>
</feature>
<comment type="cofactor">
    <cofactor evidence="3">
        <name>Co(2+)</name>
        <dbReference type="ChEBI" id="CHEBI:48828"/>
    </cofactor>
</comment>
<dbReference type="GO" id="GO:0006098">
    <property type="term" value="P:pentose-phosphate shunt"/>
    <property type="evidence" value="ECO:0007669"/>
    <property type="project" value="TreeGrafter"/>
</dbReference>
<dbReference type="InterPro" id="IPR055152">
    <property type="entry name" value="Transketolase-like_C_2"/>
</dbReference>
<evidence type="ECO:0000256" key="17">
    <source>
        <dbReference type="PIRSR" id="PIRSR605478-3"/>
    </source>
</evidence>
<keyword evidence="12 17" id="KW-0786">Thiamine pyrophosphate</keyword>
<dbReference type="InterPro" id="IPR029061">
    <property type="entry name" value="THDP-binding"/>
</dbReference>
<evidence type="ECO:0000256" key="1">
    <source>
        <dbReference type="ARBA" id="ARBA00001913"/>
    </source>
</evidence>
<keyword evidence="9 18" id="KW-0479">Metal-binding</keyword>
<reference evidence="22" key="2">
    <citation type="journal article" date="2021" name="PeerJ">
        <title>Extensive microbial diversity within the chicken gut microbiome revealed by metagenomics and culture.</title>
        <authorList>
            <person name="Gilroy R."/>
            <person name="Ravi A."/>
            <person name="Getino M."/>
            <person name="Pursley I."/>
            <person name="Horton D.L."/>
            <person name="Alikhan N.F."/>
            <person name="Baker D."/>
            <person name="Gharbi K."/>
            <person name="Hall N."/>
            <person name="Watson M."/>
            <person name="Adriaenssens E.M."/>
            <person name="Foster-Nyarko E."/>
            <person name="Jarju S."/>
            <person name="Secka A."/>
            <person name="Antonio M."/>
            <person name="Oren A."/>
            <person name="Chaudhuri R.R."/>
            <person name="La Ragione R."/>
            <person name="Hildebrand F."/>
            <person name="Pallen M.J."/>
        </authorList>
    </citation>
    <scope>NUCLEOTIDE SEQUENCE</scope>
    <source>
        <strain evidence="22">ChiHile30-977</strain>
    </source>
</reference>
<dbReference type="SUPFAM" id="SSF52518">
    <property type="entry name" value="Thiamin diphosphate-binding fold (THDP-binding)"/>
    <property type="match status" value="2"/>
</dbReference>
<evidence type="ECO:0000256" key="7">
    <source>
        <dbReference type="ARBA" id="ARBA00013152"/>
    </source>
</evidence>
<feature type="binding site" evidence="17">
    <location>
        <position position="261"/>
    </location>
    <ligand>
        <name>thiamine diphosphate</name>
        <dbReference type="ChEBI" id="CHEBI:58937"/>
    </ligand>
</feature>
<dbReference type="GO" id="GO:0005829">
    <property type="term" value="C:cytosol"/>
    <property type="evidence" value="ECO:0007669"/>
    <property type="project" value="TreeGrafter"/>
</dbReference>
<comment type="function">
    <text evidence="4 20">Catalyzes the transfer of a two-carbon ketol group from a ketose donor to an aldose acceptor, via a covalent intermediate with the cofactor thiamine pyrophosphate.</text>
</comment>
<comment type="cofactor">
    <cofactor evidence="17">
        <name>thiamine diphosphate</name>
        <dbReference type="ChEBI" id="CHEBI:58937"/>
    </cofactor>
    <text evidence="17">Binds 1 thiamine pyrophosphate per subunit. During the reaction, the substrate forms a covalent intermediate with the cofactor.</text>
</comment>
<evidence type="ECO:0000313" key="22">
    <source>
        <dbReference type="EMBL" id="HIQ62658.1"/>
    </source>
</evidence>
<feature type="binding site" evidence="16">
    <location>
        <position position="470"/>
    </location>
    <ligand>
        <name>substrate</name>
    </ligand>
</feature>
<evidence type="ECO:0000256" key="4">
    <source>
        <dbReference type="ARBA" id="ARBA00002931"/>
    </source>
</evidence>
<dbReference type="CDD" id="cd07033">
    <property type="entry name" value="TPP_PYR_DXS_TK_like"/>
    <property type="match status" value="1"/>
</dbReference>
<evidence type="ECO:0000256" key="13">
    <source>
        <dbReference type="ARBA" id="ARBA00049473"/>
    </source>
</evidence>
<reference evidence="22" key="1">
    <citation type="submission" date="2020-10" db="EMBL/GenBank/DDBJ databases">
        <authorList>
            <person name="Gilroy R."/>
        </authorList>
    </citation>
    <scope>NUCLEOTIDE SEQUENCE</scope>
    <source>
        <strain evidence="22">ChiHile30-977</strain>
    </source>
</reference>
<feature type="binding site" evidence="16">
    <location>
        <position position="466"/>
    </location>
    <ligand>
        <name>substrate</name>
    </ligand>
</feature>
<dbReference type="InterPro" id="IPR009014">
    <property type="entry name" value="Transketo_C/PFOR_II"/>
</dbReference>
<evidence type="ECO:0000313" key="23">
    <source>
        <dbReference type="Proteomes" id="UP000886819"/>
    </source>
</evidence>
<evidence type="ECO:0000259" key="21">
    <source>
        <dbReference type="SMART" id="SM00861"/>
    </source>
</evidence>
<dbReference type="InterPro" id="IPR005474">
    <property type="entry name" value="Transketolase_N"/>
</dbReference>
<comment type="catalytic activity">
    <reaction evidence="13 20">
        <text>D-sedoheptulose 7-phosphate + D-glyceraldehyde 3-phosphate = aldehydo-D-ribose 5-phosphate + D-xylulose 5-phosphate</text>
        <dbReference type="Rhea" id="RHEA:10508"/>
        <dbReference type="ChEBI" id="CHEBI:57483"/>
        <dbReference type="ChEBI" id="CHEBI:57737"/>
        <dbReference type="ChEBI" id="CHEBI:58273"/>
        <dbReference type="ChEBI" id="CHEBI:59776"/>
        <dbReference type="EC" id="2.2.1.1"/>
    </reaction>
</comment>
<keyword evidence="8 20" id="KW-0808">Transferase</keyword>
<dbReference type="CDD" id="cd02012">
    <property type="entry name" value="TPP_TK"/>
    <property type="match status" value="1"/>
</dbReference>
<feature type="binding site" evidence="17">
    <location>
        <position position="67"/>
    </location>
    <ligand>
        <name>thiamine diphosphate</name>
        <dbReference type="ChEBI" id="CHEBI:58937"/>
    </ligand>
</feature>
<comment type="subunit">
    <text evidence="6 20">Homodimer.</text>
</comment>
<evidence type="ECO:0000256" key="8">
    <source>
        <dbReference type="ARBA" id="ARBA00022679"/>
    </source>
</evidence>
<comment type="cofactor">
    <cofactor evidence="1">
        <name>Ca(2+)</name>
        <dbReference type="ChEBI" id="CHEBI:29108"/>
    </cofactor>
</comment>
<sequence length="658" mass="71225">MTHNDAKIINTLRILSAEQVQAANSGHPGMPMGAAPQAFALWDRVMTYNPANPQWANRDRYVLSSGHASAMLYSLLHLYGFDLTLDDLRHFRQVGSKTPGHPEYGHTVGVETTTGPLGQGIANAVGFALAESYLAAKFNRPGFPVVDHYTYAMCGDGCMMEGIAAEAASLAGTLKLGKLIVLYDSNRITIEGATDLAFREDVGKRFEAYGWQVLRVSDGNDPDEITAALEQAKQDERPSLLIVPTTIGYGCPAKEGKASAHGEPLGAENLAAAKRRLDMPEGAFVVLPEVYAHTAQVAARGAKAEAAWKDLFARYAQAYPELAGEWDVWFDDKLPFDPIADETLWKFEGGAATRNSSGEVLNRLAQRVPNLIGGSADLAPSNKSVMKGRGDFSAEDRTGANLHFGIREHAMSAIVNGMALHGGLRPYCATFFVFSDYMKNAMRLSAMMRLPIIYILTHDSIGVGEDGPTHQPVEQLAGLRAVPGLLVYRPADGRETAAAWAVAMTDGRPTCIVATRQDLPLYAHSGKAALRGGYVLSDSKGAPEVLLLASGSEVEPMMKAQEMLWERGVDARVVSMPCMELFEEQSEAYKESVLPGAVRARVAMEAGVKQPWYRYVGLDGAVIGMDTFGVSGKYKDLFPMFGFTAEHAVEEALRVLGR</sequence>
<feature type="binding site" evidence="17">
    <location>
        <position position="186"/>
    </location>
    <ligand>
        <name>thiamine diphosphate</name>
        <dbReference type="ChEBI" id="CHEBI:58937"/>
    </ligand>
</feature>
<dbReference type="PROSITE" id="PS00801">
    <property type="entry name" value="TRANSKETOLASE_1"/>
    <property type="match status" value="1"/>
</dbReference>
<dbReference type="FunFam" id="3.40.50.970:FF:000045">
    <property type="entry name" value="Transketolase"/>
    <property type="match status" value="1"/>
</dbReference>
<dbReference type="EMBL" id="DVFI01000051">
    <property type="protein sequence ID" value="HIQ62658.1"/>
    <property type="molecule type" value="Genomic_DNA"/>
</dbReference>
<comment type="cofactor">
    <cofactor evidence="2">
        <name>Mn(2+)</name>
        <dbReference type="ChEBI" id="CHEBI:29035"/>
    </cofactor>
</comment>
<feature type="binding site" evidence="18">
    <location>
        <position position="186"/>
    </location>
    <ligand>
        <name>Mg(2+)</name>
        <dbReference type="ChEBI" id="CHEBI:18420"/>
    </ligand>
</feature>
<gene>
    <name evidence="22" type="primary">tkt</name>
    <name evidence="22" type="ORF">IAA66_03610</name>
</gene>
<dbReference type="Pfam" id="PF22613">
    <property type="entry name" value="Transketolase_C_1"/>
    <property type="match status" value="1"/>
</dbReference>
<dbReference type="Pfam" id="PF00456">
    <property type="entry name" value="Transketolase_N"/>
    <property type="match status" value="1"/>
</dbReference>
<evidence type="ECO:0000256" key="16">
    <source>
        <dbReference type="PIRSR" id="PIRSR605478-2"/>
    </source>
</evidence>
<comment type="similarity">
    <text evidence="5 20">Belongs to the transketolase family.</text>
</comment>
<feature type="binding site" evidence="16">
    <location>
        <position position="261"/>
    </location>
    <ligand>
        <name>substrate</name>
    </ligand>
</feature>
<evidence type="ECO:0000256" key="12">
    <source>
        <dbReference type="ARBA" id="ARBA00023052"/>
    </source>
</evidence>
<evidence type="ECO:0000256" key="14">
    <source>
        <dbReference type="NCBIfam" id="TIGR00232"/>
    </source>
</evidence>
<dbReference type="SUPFAM" id="SSF52922">
    <property type="entry name" value="TK C-terminal domain-like"/>
    <property type="match status" value="1"/>
</dbReference>
<feature type="binding site" evidence="17">
    <location>
        <position position="434"/>
    </location>
    <ligand>
        <name>thiamine diphosphate</name>
        <dbReference type="ChEBI" id="CHEBI:58937"/>
    </ligand>
</feature>
<dbReference type="Gene3D" id="3.40.50.970">
    <property type="match status" value="2"/>
</dbReference>